<evidence type="ECO:0000313" key="1">
    <source>
        <dbReference type="EMBL" id="RMX45079.1"/>
    </source>
</evidence>
<proteinExistence type="predicted"/>
<accession>A0A3M6TUW9</accession>
<name>A0A3M6TUW9_POCDA</name>
<protein>
    <submittedName>
        <fullName evidence="1">Uncharacterized protein</fullName>
    </submittedName>
</protein>
<evidence type="ECO:0000313" key="2">
    <source>
        <dbReference type="Proteomes" id="UP000275408"/>
    </source>
</evidence>
<dbReference type="EMBL" id="RCHS01002892">
    <property type="protein sequence ID" value="RMX45079.1"/>
    <property type="molecule type" value="Genomic_DNA"/>
</dbReference>
<dbReference type="Proteomes" id="UP000275408">
    <property type="component" value="Unassembled WGS sequence"/>
</dbReference>
<reference evidence="1 2" key="1">
    <citation type="journal article" date="2018" name="Sci. Rep.">
        <title>Comparative analysis of the Pocillopora damicornis genome highlights role of immune system in coral evolution.</title>
        <authorList>
            <person name="Cunning R."/>
            <person name="Bay R.A."/>
            <person name="Gillette P."/>
            <person name="Baker A.C."/>
            <person name="Traylor-Knowles N."/>
        </authorList>
    </citation>
    <scope>NUCLEOTIDE SEQUENCE [LARGE SCALE GENOMIC DNA]</scope>
    <source>
        <strain evidence="1">RSMAS</strain>
        <tissue evidence="1">Whole animal</tissue>
    </source>
</reference>
<sequence length="126" mass="14445">MICALENMCYCETPDKESFSRVEKCYKNDGGILETEQERYASFRRVRGLGHTTGSELLMTVQDKSSTYRCSDTRYILFYRTIIQCIAQIKTYLCNTMEQQSIGNGITLINFERAYANSAVSNGSYH</sequence>
<keyword evidence="2" id="KW-1185">Reference proteome</keyword>
<comment type="caution">
    <text evidence="1">The sequence shown here is derived from an EMBL/GenBank/DDBJ whole genome shotgun (WGS) entry which is preliminary data.</text>
</comment>
<organism evidence="1 2">
    <name type="scientific">Pocillopora damicornis</name>
    <name type="common">Cauliflower coral</name>
    <name type="synonym">Millepora damicornis</name>
    <dbReference type="NCBI Taxonomy" id="46731"/>
    <lineage>
        <taxon>Eukaryota</taxon>
        <taxon>Metazoa</taxon>
        <taxon>Cnidaria</taxon>
        <taxon>Anthozoa</taxon>
        <taxon>Hexacorallia</taxon>
        <taxon>Scleractinia</taxon>
        <taxon>Astrocoeniina</taxon>
        <taxon>Pocilloporidae</taxon>
        <taxon>Pocillopora</taxon>
    </lineage>
</organism>
<dbReference type="AlphaFoldDB" id="A0A3M6TUW9"/>
<gene>
    <name evidence="1" type="ORF">pdam_00026008</name>
</gene>